<dbReference type="Gene3D" id="3.90.850.10">
    <property type="entry name" value="Fumarylacetoacetase-like, C-terminal domain"/>
    <property type="match status" value="1"/>
</dbReference>
<reference evidence="4" key="1">
    <citation type="journal article" date="2019" name="Int. J. Syst. Evol. Microbiol.">
        <title>The Global Catalogue of Microorganisms (GCM) 10K type strain sequencing project: providing services to taxonomists for standard genome sequencing and annotation.</title>
        <authorList>
            <consortium name="The Broad Institute Genomics Platform"/>
            <consortium name="The Broad Institute Genome Sequencing Center for Infectious Disease"/>
            <person name="Wu L."/>
            <person name="Ma J."/>
        </authorList>
    </citation>
    <scope>NUCLEOTIDE SEQUENCE [LARGE SCALE GENOMIC DNA]</scope>
    <source>
        <strain evidence="4">CGMCC 4.7357</strain>
    </source>
</reference>
<dbReference type="EMBL" id="JBHSGO010000215">
    <property type="protein sequence ID" value="MFC4666760.1"/>
    <property type="molecule type" value="Genomic_DNA"/>
</dbReference>
<evidence type="ECO:0000259" key="2">
    <source>
        <dbReference type="Pfam" id="PF01557"/>
    </source>
</evidence>
<evidence type="ECO:0000313" key="4">
    <source>
        <dbReference type="Proteomes" id="UP001596020"/>
    </source>
</evidence>
<proteinExistence type="predicted"/>
<dbReference type="Pfam" id="PF01557">
    <property type="entry name" value="FAA_hydrolase"/>
    <property type="match status" value="1"/>
</dbReference>
<comment type="caution">
    <text evidence="3">The sequence shown here is derived from an EMBL/GenBank/DDBJ whole genome shotgun (WGS) entry which is preliminary data.</text>
</comment>
<dbReference type="InterPro" id="IPR036663">
    <property type="entry name" value="Fumarylacetoacetase_C_sf"/>
</dbReference>
<dbReference type="PANTHER" id="PTHR11820">
    <property type="entry name" value="ACYLPYRUVASE"/>
    <property type="match status" value="1"/>
</dbReference>
<dbReference type="InterPro" id="IPR011234">
    <property type="entry name" value="Fumarylacetoacetase-like_C"/>
</dbReference>
<feature type="domain" description="Fumarylacetoacetase-like C-terminal" evidence="2">
    <location>
        <begin position="2"/>
        <end position="191"/>
    </location>
</feature>
<keyword evidence="3" id="KW-0378">Hydrolase</keyword>
<protein>
    <submittedName>
        <fullName evidence="3">Fumarylacetoacetate hydrolase family protein</fullName>
    </submittedName>
</protein>
<evidence type="ECO:0000256" key="1">
    <source>
        <dbReference type="ARBA" id="ARBA00022723"/>
    </source>
</evidence>
<dbReference type="PANTHER" id="PTHR11820:SF7">
    <property type="entry name" value="ACYLPYRUVASE FAHD1, MITOCHONDRIAL"/>
    <property type="match status" value="1"/>
</dbReference>
<sequence>MKILAVAKNYIKHIDEMSQKLDTSKDVPTSPIFFLKGDAVHRDGFPFFYPDLSNEIEYETEIVVKIDRIGKYIDEKFAHRYYSEITVGLDLTARDLQREAKAKGLPWMTSKAFEDSAIVGKWFPKEMFLDVNNIDFHLNIDGKVVQKGNTKDMIFSIDRLIAEASRIFPLRMGDLIYCGTPSGVGPIKIGQQIEGYIANNKAFTFSVK</sequence>
<keyword evidence="4" id="KW-1185">Reference proteome</keyword>
<gene>
    <name evidence="3" type="ORF">ACFO3G_09170</name>
</gene>
<keyword evidence="1" id="KW-0479">Metal-binding</keyword>
<dbReference type="RefSeq" id="WP_380080139.1">
    <property type="nucleotide sequence ID" value="NZ_JBHSGO010000215.1"/>
</dbReference>
<dbReference type="Proteomes" id="UP001596020">
    <property type="component" value="Unassembled WGS sequence"/>
</dbReference>
<dbReference type="GO" id="GO:0016787">
    <property type="term" value="F:hydrolase activity"/>
    <property type="evidence" value="ECO:0007669"/>
    <property type="project" value="UniProtKB-KW"/>
</dbReference>
<evidence type="ECO:0000313" key="3">
    <source>
        <dbReference type="EMBL" id="MFC4666760.1"/>
    </source>
</evidence>
<name>A0ABV9K986_9PORP</name>
<organism evidence="3 4">
    <name type="scientific">Falsiporphyromonas endometrii</name>
    <dbReference type="NCBI Taxonomy" id="1387297"/>
    <lineage>
        <taxon>Bacteria</taxon>
        <taxon>Pseudomonadati</taxon>
        <taxon>Bacteroidota</taxon>
        <taxon>Bacteroidia</taxon>
        <taxon>Bacteroidales</taxon>
        <taxon>Porphyromonadaceae</taxon>
        <taxon>Falsiporphyromonas</taxon>
    </lineage>
</organism>
<accession>A0ABV9K986</accession>
<dbReference type="SUPFAM" id="SSF56529">
    <property type="entry name" value="FAH"/>
    <property type="match status" value="1"/>
</dbReference>